<evidence type="ECO:0008006" key="6">
    <source>
        <dbReference type="Google" id="ProtNLM"/>
    </source>
</evidence>
<dbReference type="PANTHER" id="PTHR13239:SF4">
    <property type="entry name" value="AT25231P"/>
    <property type="match status" value="1"/>
</dbReference>
<feature type="domain" description="Far11/STRP C-terminal" evidence="3">
    <location>
        <begin position="256"/>
        <end position="509"/>
    </location>
</feature>
<keyword evidence="5" id="KW-1185">Reference proteome</keyword>
<dbReference type="SMART" id="SM01293">
    <property type="entry name" value="DUF3402"/>
    <property type="match status" value="1"/>
</dbReference>
<dbReference type="GO" id="GO:0005829">
    <property type="term" value="C:cytosol"/>
    <property type="evidence" value="ECO:0007669"/>
    <property type="project" value="TreeGrafter"/>
</dbReference>
<dbReference type="InterPro" id="IPR012486">
    <property type="entry name" value="Far11/STRP_N"/>
</dbReference>
<feature type="domain" description="Far11/STRP N-terminal" evidence="2">
    <location>
        <begin position="1"/>
        <end position="151"/>
    </location>
</feature>
<dbReference type="GO" id="GO:0007010">
    <property type="term" value="P:cytoskeleton organization"/>
    <property type="evidence" value="ECO:0007669"/>
    <property type="project" value="TreeGrafter"/>
</dbReference>
<feature type="compositionally biased region" description="Basic and acidic residues" evidence="1">
    <location>
        <begin position="421"/>
        <end position="434"/>
    </location>
</feature>
<evidence type="ECO:0000259" key="2">
    <source>
        <dbReference type="SMART" id="SM01292"/>
    </source>
</evidence>
<reference evidence="4" key="1">
    <citation type="submission" date="2021-03" db="EMBL/GenBank/DDBJ databases">
        <title>Comparative genomics and phylogenomic investigation of the class Geoglossomycetes provide insights into ecological specialization and systematics.</title>
        <authorList>
            <person name="Melie T."/>
            <person name="Pirro S."/>
            <person name="Miller A.N."/>
            <person name="Quandt A."/>
        </authorList>
    </citation>
    <scope>NUCLEOTIDE SEQUENCE</scope>
    <source>
        <strain evidence="4">CAQ_001_2017</strain>
    </source>
</reference>
<evidence type="ECO:0000259" key="3">
    <source>
        <dbReference type="SMART" id="SM01293"/>
    </source>
</evidence>
<gene>
    <name evidence="4" type="ORF">GP486_007947</name>
</gene>
<sequence length="509" mass="56035">MAYLLVEAGRRQIEDNISTRIRDELAELEPSYLGFLVKILAKLRWDESPGLPVPKVRFLRSRVTEGIPCLTFVFKLFLLFWKSMLLLLGGTKEINETKEYTLIESGVSADCNDKTLITASPLDYHLFRQELISKYPAYNPPPPLLPLELENNSILPPLPNHPSRATGAGFGPANVTGNSGSILHQPVHIATPAPSPPPSPVGPGGKAGKKQNYQTNQNFPFLYPPLDSTSNSAGGKGAAGQQEALVGKKWEGSDIPTSILEAGELFANRMRMTRAMKQLWSERERYMKFERGWGSLSEDEDVNEVDFGDGAGGNSDESGKEKENKEKQEAIRRLLAVEDFYREALPHLQSLVIVLLKAILANVTALITQPNSANGQNGLGPGFNLPETGIGNGQNRGKGKENSRASNGNGIPQSDGISDSSDPKTTVEELDSSRTREISGKAVSGILLLILRWFKLSHILKFEYMTQLLLDSNYLPLILKLFAHQEMEKVVDSKTDREDLMSVPPAFNI</sequence>
<evidence type="ECO:0000313" key="4">
    <source>
        <dbReference type="EMBL" id="KAH0548464.1"/>
    </source>
</evidence>
<name>A0A9P8L275_9PEZI</name>
<dbReference type="EMBL" id="JAGHQM010002589">
    <property type="protein sequence ID" value="KAH0548464.1"/>
    <property type="molecule type" value="Genomic_DNA"/>
</dbReference>
<organism evidence="4 5">
    <name type="scientific">Trichoglossum hirsutum</name>
    <dbReference type="NCBI Taxonomy" id="265104"/>
    <lineage>
        <taxon>Eukaryota</taxon>
        <taxon>Fungi</taxon>
        <taxon>Dikarya</taxon>
        <taxon>Ascomycota</taxon>
        <taxon>Pezizomycotina</taxon>
        <taxon>Geoglossomycetes</taxon>
        <taxon>Geoglossales</taxon>
        <taxon>Geoglossaceae</taxon>
        <taxon>Trichoglossum</taxon>
    </lineage>
</organism>
<dbReference type="InterPro" id="IPR021819">
    <property type="entry name" value="Far11/STRP_C"/>
</dbReference>
<dbReference type="Proteomes" id="UP000750711">
    <property type="component" value="Unassembled WGS sequence"/>
</dbReference>
<dbReference type="AlphaFoldDB" id="A0A9P8L275"/>
<feature type="region of interest" description="Disordered" evidence="1">
    <location>
        <begin position="371"/>
        <end position="434"/>
    </location>
</feature>
<evidence type="ECO:0000313" key="5">
    <source>
        <dbReference type="Proteomes" id="UP000750711"/>
    </source>
</evidence>
<evidence type="ECO:0000256" key="1">
    <source>
        <dbReference type="SAM" id="MobiDB-lite"/>
    </source>
</evidence>
<proteinExistence type="predicted"/>
<dbReference type="PANTHER" id="PTHR13239">
    <property type="entry name" value="PROTEIN REQUIRED FOR HYPHAL ANASTOMOSIS HAM-2"/>
    <property type="match status" value="1"/>
</dbReference>
<accession>A0A9P8L275</accession>
<protein>
    <recommendedName>
        <fullName evidence="6">Far11/STRP C-terminal domain-containing protein</fullName>
    </recommendedName>
</protein>
<comment type="caution">
    <text evidence="4">The sequence shown here is derived from an EMBL/GenBank/DDBJ whole genome shotgun (WGS) entry which is preliminary data.</text>
</comment>
<feature type="compositionally biased region" description="Polar residues" evidence="1">
    <location>
        <begin position="404"/>
        <end position="420"/>
    </location>
</feature>
<dbReference type="InterPro" id="IPR040185">
    <property type="entry name" value="Far11/STRP"/>
</dbReference>
<feature type="region of interest" description="Disordered" evidence="1">
    <location>
        <begin position="300"/>
        <end position="325"/>
    </location>
</feature>
<dbReference type="Pfam" id="PF11882">
    <property type="entry name" value="DUF3402"/>
    <property type="match status" value="1"/>
</dbReference>
<dbReference type="Pfam" id="PF07923">
    <property type="entry name" value="N1221"/>
    <property type="match status" value="1"/>
</dbReference>
<dbReference type="SMART" id="SM01292">
    <property type="entry name" value="N1221"/>
    <property type="match status" value="1"/>
</dbReference>
<feature type="region of interest" description="Disordered" evidence="1">
    <location>
        <begin position="191"/>
        <end position="222"/>
    </location>
</feature>